<dbReference type="SMART" id="SM00360">
    <property type="entry name" value="RRM"/>
    <property type="match status" value="1"/>
</dbReference>
<comment type="caution">
    <text evidence="3">The sequence shown here is derived from an EMBL/GenBank/DDBJ whole genome shotgun (WGS) entry which is preliminary data.</text>
</comment>
<dbReference type="Gene3D" id="3.30.70.330">
    <property type="match status" value="1"/>
</dbReference>
<evidence type="ECO:0000259" key="2">
    <source>
        <dbReference type="PROSITE" id="PS50102"/>
    </source>
</evidence>
<dbReference type="EMBL" id="SNRW01006714">
    <property type="protein sequence ID" value="KAA6382565.1"/>
    <property type="molecule type" value="Genomic_DNA"/>
</dbReference>
<dbReference type="PROSITE" id="PS50102">
    <property type="entry name" value="RRM"/>
    <property type="match status" value="1"/>
</dbReference>
<dbReference type="InterPro" id="IPR011989">
    <property type="entry name" value="ARM-like"/>
</dbReference>
<name>A0A5J4VJ94_9EUKA</name>
<evidence type="ECO:0000313" key="3">
    <source>
        <dbReference type="EMBL" id="KAA6382565.1"/>
    </source>
</evidence>
<gene>
    <name evidence="3" type="ORF">EZS28_021908</name>
</gene>
<reference evidence="3 4" key="1">
    <citation type="submission" date="2019-03" db="EMBL/GenBank/DDBJ databases">
        <title>Single cell metagenomics reveals metabolic interactions within the superorganism composed of flagellate Streblomastix strix and complex community of Bacteroidetes bacteria on its surface.</title>
        <authorList>
            <person name="Treitli S.C."/>
            <person name="Kolisko M."/>
            <person name="Husnik F."/>
            <person name="Keeling P."/>
            <person name="Hampl V."/>
        </authorList>
    </citation>
    <scope>NUCLEOTIDE SEQUENCE [LARGE SCALE GENOMIC DNA]</scope>
    <source>
        <strain evidence="3">ST1C</strain>
    </source>
</reference>
<dbReference type="GO" id="GO:0003723">
    <property type="term" value="F:RNA binding"/>
    <property type="evidence" value="ECO:0007669"/>
    <property type="project" value="UniProtKB-UniRule"/>
</dbReference>
<dbReference type="SUPFAM" id="SSF48371">
    <property type="entry name" value="ARM repeat"/>
    <property type="match status" value="2"/>
</dbReference>
<organism evidence="3 4">
    <name type="scientific">Streblomastix strix</name>
    <dbReference type="NCBI Taxonomy" id="222440"/>
    <lineage>
        <taxon>Eukaryota</taxon>
        <taxon>Metamonada</taxon>
        <taxon>Preaxostyla</taxon>
        <taxon>Oxymonadida</taxon>
        <taxon>Streblomastigidae</taxon>
        <taxon>Streblomastix</taxon>
    </lineage>
</organism>
<keyword evidence="1" id="KW-0694">RNA-binding</keyword>
<dbReference type="InterPro" id="IPR035979">
    <property type="entry name" value="RBD_domain_sf"/>
</dbReference>
<dbReference type="Proteomes" id="UP000324800">
    <property type="component" value="Unassembled WGS sequence"/>
</dbReference>
<dbReference type="CDD" id="cd00590">
    <property type="entry name" value="RRM_SF"/>
    <property type="match status" value="1"/>
</dbReference>
<dbReference type="SUPFAM" id="SSF54928">
    <property type="entry name" value="RNA-binding domain, RBD"/>
    <property type="match status" value="1"/>
</dbReference>
<dbReference type="Gene3D" id="1.25.10.10">
    <property type="entry name" value="Leucine-rich Repeat Variant"/>
    <property type="match status" value="2"/>
</dbReference>
<protein>
    <recommendedName>
        <fullName evidence="2">RRM domain-containing protein</fullName>
    </recommendedName>
</protein>
<dbReference type="InterPro" id="IPR000504">
    <property type="entry name" value="RRM_dom"/>
</dbReference>
<evidence type="ECO:0000256" key="1">
    <source>
        <dbReference type="PROSITE-ProRule" id="PRU00176"/>
    </source>
</evidence>
<proteinExistence type="predicted"/>
<dbReference type="AlphaFoldDB" id="A0A5J4VJ94"/>
<evidence type="ECO:0000313" key="4">
    <source>
        <dbReference type="Proteomes" id="UP000324800"/>
    </source>
</evidence>
<dbReference type="InterPro" id="IPR016024">
    <property type="entry name" value="ARM-type_fold"/>
</dbReference>
<accession>A0A5J4VJ94</accession>
<feature type="domain" description="RRM" evidence="2">
    <location>
        <begin position="31"/>
        <end position="106"/>
    </location>
</feature>
<sequence>MKKSRIEDSEVELAEELKMVPPDLFEKYGEFYVICGNMPAETESNNLREFLEQFGQIQYLWLENQNGQCSRQAMVFFSSQEELENSIQSKTQIFNSFTITIELCKQELKQLSQQFFLLNNEKKIEIQKNNAQQFLDQDIIRHIRDILTKINTNRIESKNLQRILPSLSPNDLLMTKYACAILSNIIYFFPTSAFVAQKCKIPNQLMNLLQTLPIDCVNHHHIVVLSDVIQGSDRELKQDLKMNGGLQTLSHLLEHTNLNVKSDSIQLMMNILNSEERYEKRVSHPLFTNLQRSGVIFQIYQCGLIHGKTEDDINNSAIVLGILLKAQEVDQNMKKSLIQQIKAMIGEQNNPKLVANALDMICGLAVRKSNINEIVSDKFIQTISELSKCHDTNLKSYVLELLLILIDSGGTELEKEIINSVDIVKFLELIGDSDSYLDEQILIRVMKWSKDVQILNIQNLFEELKRFNIANEEQKKKILSSNIIPTILSHLNITNEQIVELNENNELIPTQTIGLINSCCVSLVSVSDHNEESAIEIIKTGILTQLQILLQHVPLEQIGTVQMLIRFFEHPSSSVALLAALIICNIINSGMKYQSTQIGQYSYHSGINSTFPQNQ</sequence>
<dbReference type="InterPro" id="IPR012677">
    <property type="entry name" value="Nucleotide-bd_a/b_plait_sf"/>
</dbReference>
<dbReference type="Pfam" id="PF00076">
    <property type="entry name" value="RRM_1"/>
    <property type="match status" value="1"/>
</dbReference>